<feature type="domain" description="Poly(A) polymerase central" evidence="17">
    <location>
        <begin position="208"/>
        <end position="353"/>
    </location>
</feature>
<dbReference type="CDD" id="cd05402">
    <property type="entry name" value="NT_PAP_TUTase"/>
    <property type="match status" value="1"/>
</dbReference>
<evidence type="ECO:0000256" key="15">
    <source>
        <dbReference type="SAM" id="Phobius"/>
    </source>
</evidence>
<evidence type="ECO:0000256" key="11">
    <source>
        <dbReference type="PIRNR" id="PIRNR018425"/>
    </source>
</evidence>
<dbReference type="Gene3D" id="3.30.70.590">
    <property type="entry name" value="Poly(A) polymerase predicted RNA binding domain"/>
    <property type="match status" value="1"/>
</dbReference>
<keyword evidence="4 11" id="KW-0507">mRNA processing</keyword>
<feature type="binding site" evidence="13">
    <location>
        <position position="102"/>
    </location>
    <ligand>
        <name>Mg(2+)</name>
        <dbReference type="ChEBI" id="CHEBI:18420"/>
        <label>2</label>
        <note>catalytic</note>
    </ligand>
</feature>
<feature type="binding site" evidence="12">
    <location>
        <position position="156"/>
    </location>
    <ligand>
        <name>ATP</name>
        <dbReference type="ChEBI" id="CHEBI:30616"/>
    </ligand>
</feature>
<feature type="binding site" evidence="12">
    <location>
        <position position="217"/>
    </location>
    <ligand>
        <name>ATP</name>
        <dbReference type="ChEBI" id="CHEBI:30616"/>
    </ligand>
</feature>
<dbReference type="Pfam" id="PF20750">
    <property type="entry name" value="PAP_NTPase"/>
    <property type="match status" value="1"/>
</dbReference>
<dbReference type="Pfam" id="PF04928">
    <property type="entry name" value="PAP_central"/>
    <property type="match status" value="1"/>
</dbReference>
<dbReference type="InterPro" id="IPR014492">
    <property type="entry name" value="PolyA_polymerase"/>
</dbReference>
<evidence type="ECO:0000256" key="8">
    <source>
        <dbReference type="ARBA" id="ARBA00022840"/>
    </source>
</evidence>
<evidence type="ECO:0000256" key="13">
    <source>
        <dbReference type="PIRSR" id="PIRSR018425-2"/>
    </source>
</evidence>
<evidence type="ECO:0000313" key="20">
    <source>
        <dbReference type="Proteomes" id="UP001209540"/>
    </source>
</evidence>
<feature type="binding site" evidence="12">
    <location>
        <begin position="102"/>
        <end position="104"/>
    </location>
    <ligand>
        <name>ATP</name>
        <dbReference type="ChEBI" id="CHEBI:30616"/>
    </ligand>
</feature>
<accession>A0AAD5K0F9</accession>
<dbReference type="FunFam" id="3.30.460.10:FF:000002">
    <property type="entry name" value="Poly(A) polymerase alpha, putative"/>
    <property type="match status" value="1"/>
</dbReference>
<dbReference type="InterPro" id="IPR048840">
    <property type="entry name" value="PolA_pol_NTPase"/>
</dbReference>
<keyword evidence="10 11" id="KW-0539">Nucleus</keyword>
<keyword evidence="15" id="KW-1133">Transmembrane helix</keyword>
<feature type="binding site" evidence="13">
    <location>
        <position position="104"/>
    </location>
    <ligand>
        <name>Mg(2+)</name>
        <dbReference type="ChEBI" id="CHEBI:18420"/>
        <label>2</label>
        <note>catalytic</note>
    </ligand>
</feature>
<reference evidence="19" key="2">
    <citation type="submission" date="2023-02" db="EMBL/GenBank/DDBJ databases">
        <authorList>
            <consortium name="DOE Joint Genome Institute"/>
            <person name="Mondo S.J."/>
            <person name="Chang Y."/>
            <person name="Wang Y."/>
            <person name="Ahrendt S."/>
            <person name="Andreopoulos W."/>
            <person name="Barry K."/>
            <person name="Beard J."/>
            <person name="Benny G.L."/>
            <person name="Blankenship S."/>
            <person name="Bonito G."/>
            <person name="Cuomo C."/>
            <person name="Desiro A."/>
            <person name="Gervers K.A."/>
            <person name="Hundley H."/>
            <person name="Kuo A."/>
            <person name="LaButti K."/>
            <person name="Lang B.F."/>
            <person name="Lipzen A."/>
            <person name="O'Donnell K."/>
            <person name="Pangilinan J."/>
            <person name="Reynolds N."/>
            <person name="Sandor L."/>
            <person name="Smith M.W."/>
            <person name="Tsang A."/>
            <person name="Grigoriev I.V."/>
            <person name="Stajich J.E."/>
            <person name="Spatafora J.W."/>
        </authorList>
    </citation>
    <scope>NUCLEOTIDE SEQUENCE</scope>
    <source>
        <strain evidence="19">RSA 2281</strain>
    </source>
</reference>
<protein>
    <recommendedName>
        <fullName evidence="11">Poly(A) polymerase</fullName>
        <ecNumber evidence="11">2.7.7.19</ecNumber>
    </recommendedName>
</protein>
<keyword evidence="7 11" id="KW-0547">Nucleotide-binding</keyword>
<dbReference type="FunFam" id="1.10.1410.10:FF:000001">
    <property type="entry name" value="Putative poly(A) polymerase gamma"/>
    <property type="match status" value="1"/>
</dbReference>
<proteinExistence type="inferred from homology"/>
<feature type="compositionally biased region" description="Basic and acidic residues" evidence="14">
    <location>
        <begin position="552"/>
        <end position="562"/>
    </location>
</feature>
<keyword evidence="15" id="KW-0812">Transmembrane</keyword>
<reference evidence="19" key="1">
    <citation type="journal article" date="2022" name="IScience">
        <title>Evolution of zygomycete secretomes and the origins of terrestrial fungal ecologies.</title>
        <authorList>
            <person name="Chang Y."/>
            <person name="Wang Y."/>
            <person name="Mondo S."/>
            <person name="Ahrendt S."/>
            <person name="Andreopoulos W."/>
            <person name="Barry K."/>
            <person name="Beard J."/>
            <person name="Benny G.L."/>
            <person name="Blankenship S."/>
            <person name="Bonito G."/>
            <person name="Cuomo C."/>
            <person name="Desiro A."/>
            <person name="Gervers K.A."/>
            <person name="Hundley H."/>
            <person name="Kuo A."/>
            <person name="LaButti K."/>
            <person name="Lang B.F."/>
            <person name="Lipzen A."/>
            <person name="O'Donnell K."/>
            <person name="Pangilinan J."/>
            <person name="Reynolds N."/>
            <person name="Sandor L."/>
            <person name="Smith M.E."/>
            <person name="Tsang A."/>
            <person name="Grigoriev I.V."/>
            <person name="Stajich J.E."/>
            <person name="Spatafora J.W."/>
        </authorList>
    </citation>
    <scope>NUCLEOTIDE SEQUENCE</scope>
    <source>
        <strain evidence="19">RSA 2281</strain>
    </source>
</reference>
<evidence type="ECO:0000313" key="19">
    <source>
        <dbReference type="EMBL" id="KAI9263349.1"/>
    </source>
</evidence>
<dbReference type="InterPro" id="IPR011068">
    <property type="entry name" value="NuclTrfase_I-like_C"/>
</dbReference>
<dbReference type="EC" id="2.7.7.19" evidence="11"/>
<sequence>MSYEVPRHWGVTAPISVAVSSAHEIELDADLLNTLQDLGLFENEHDAQKRVIVLEKLNQIVKEFVFRVSRLKGMPEADAKDAGGKIFTFGSYHLGAHMADADLDTLCVVPRHVERDYFFTVMYDLLKEQPEVTDLTAVVDAYVPVIKMNFSGIPIDFVCARLELSCIPDDLDLSDNNLLRNLDERCVRALNGSRVADEILRLIPNIPVFRTALRTIKFWAKRRAIYSNVMGFFGGVAWALLVARICQLFPNACGATIVSQFFQIMHKWKWPTPVLLKHTEVAPLEFRVWDPELYPADKSHRMPIITPVYPAMCATHNVTYSTMKIMIKEFKRGAEVVDRIFVGSGSWIDLFEKSDFFHAYKHYLQVIACSTSPESQLEWSGLVESRIRQLLLKLELNDMLFLAHPYIHGFERIHYCLNEQEKMDVSKGIFVPERTFPVGEGNADDRRKQQTGHTIGYSNGQMNAMEAVYTTTFYIGLFVEVKPDRSAGPRKLNLAWPVQEFNKLVRSWEKFDSTSMNIVVKNLRSNMLPPELLNEERRLKRPQRKVHRSRRNHDDNPQKVTE</sequence>
<evidence type="ECO:0000256" key="12">
    <source>
        <dbReference type="PIRSR" id="PIRSR018425-1"/>
    </source>
</evidence>
<feature type="compositionally biased region" description="Basic residues" evidence="14">
    <location>
        <begin position="539"/>
        <end position="551"/>
    </location>
</feature>
<feature type="transmembrane region" description="Helical" evidence="15">
    <location>
        <begin position="224"/>
        <end position="243"/>
    </location>
</feature>
<dbReference type="Pfam" id="PF04926">
    <property type="entry name" value="PAP_RNA-bind"/>
    <property type="match status" value="1"/>
</dbReference>
<feature type="domain" description="Poly(A) polymerase nucleotidyltransferase" evidence="18">
    <location>
        <begin position="10"/>
        <end position="203"/>
    </location>
</feature>
<comment type="caution">
    <text evidence="19">The sequence shown here is derived from an EMBL/GenBank/DDBJ whole genome shotgun (WGS) entry which is preliminary data.</text>
</comment>
<dbReference type="InterPro" id="IPR007012">
    <property type="entry name" value="PolA_pol_cen_dom"/>
</dbReference>
<dbReference type="PIRSF" id="PIRSF018425">
    <property type="entry name" value="PolyA_polymerase"/>
    <property type="match status" value="1"/>
</dbReference>
<dbReference type="GO" id="GO:0006397">
    <property type="term" value="P:mRNA processing"/>
    <property type="evidence" value="ECO:0007669"/>
    <property type="project" value="UniProtKB-KW"/>
</dbReference>
<dbReference type="GO" id="GO:0046872">
    <property type="term" value="F:metal ion binding"/>
    <property type="evidence" value="ECO:0007669"/>
    <property type="project" value="UniProtKB-KW"/>
</dbReference>
<keyword evidence="5 11" id="KW-0808">Transferase</keyword>
<dbReference type="GO" id="GO:1990817">
    <property type="term" value="F:poly(A) RNA polymerase activity"/>
    <property type="evidence" value="ECO:0007669"/>
    <property type="project" value="UniProtKB-UniRule"/>
</dbReference>
<keyword evidence="8 11" id="KW-0067">ATP-binding</keyword>
<dbReference type="PANTHER" id="PTHR10682">
    <property type="entry name" value="POLY A POLYMERASE"/>
    <property type="match status" value="1"/>
</dbReference>
<keyword evidence="9 13" id="KW-0460">Magnesium</keyword>
<comment type="function">
    <text evidence="11">Polymerase that creates the 3'-poly(A) tail of mRNA's.</text>
</comment>
<name>A0AAD5K0F9_9FUNG</name>
<evidence type="ECO:0000256" key="10">
    <source>
        <dbReference type="ARBA" id="ARBA00023242"/>
    </source>
</evidence>
<dbReference type="EMBL" id="JAIXMP010000013">
    <property type="protein sequence ID" value="KAI9263349.1"/>
    <property type="molecule type" value="Genomic_DNA"/>
</dbReference>
<dbReference type="GO" id="GO:0031123">
    <property type="term" value="P:RNA 3'-end processing"/>
    <property type="evidence" value="ECO:0007669"/>
    <property type="project" value="InterPro"/>
</dbReference>
<evidence type="ECO:0000256" key="14">
    <source>
        <dbReference type="SAM" id="MobiDB-lite"/>
    </source>
</evidence>
<evidence type="ECO:0000256" key="7">
    <source>
        <dbReference type="ARBA" id="ARBA00022741"/>
    </source>
</evidence>
<keyword evidence="20" id="KW-1185">Reference proteome</keyword>
<dbReference type="SUPFAM" id="SSF81631">
    <property type="entry name" value="PAP/OAS1 substrate-binding domain"/>
    <property type="match status" value="1"/>
</dbReference>
<keyword evidence="6 13" id="KW-0479">Metal-binding</keyword>
<dbReference type="SUPFAM" id="SSF81301">
    <property type="entry name" value="Nucleotidyltransferase"/>
    <property type="match status" value="1"/>
</dbReference>
<comment type="similarity">
    <text evidence="3 11">Belongs to the poly(A) polymerase family.</text>
</comment>
<dbReference type="Proteomes" id="UP001209540">
    <property type="component" value="Unassembled WGS sequence"/>
</dbReference>
<feature type="binding site" evidence="12">
    <location>
        <begin position="89"/>
        <end position="91"/>
    </location>
    <ligand>
        <name>ATP</name>
        <dbReference type="ChEBI" id="CHEBI:30616"/>
    </ligand>
</feature>
<dbReference type="Gene3D" id="1.10.1410.10">
    <property type="match status" value="1"/>
</dbReference>
<dbReference type="Gene3D" id="3.30.460.10">
    <property type="entry name" value="Beta Polymerase, domain 2"/>
    <property type="match status" value="1"/>
</dbReference>
<evidence type="ECO:0000259" key="18">
    <source>
        <dbReference type="Pfam" id="PF20750"/>
    </source>
</evidence>
<comment type="cofactor">
    <cofactor evidence="13">
        <name>Mg(2+)</name>
        <dbReference type="ChEBI" id="CHEBI:18420"/>
    </cofactor>
    <text evidence="13">Binds 2 magnesium ions. Also active with manganese.</text>
</comment>
<dbReference type="PANTHER" id="PTHR10682:SF10">
    <property type="entry name" value="POLYNUCLEOTIDE ADENYLYLTRANSFERASE"/>
    <property type="match status" value="1"/>
</dbReference>
<evidence type="ECO:0000259" key="16">
    <source>
        <dbReference type="Pfam" id="PF04926"/>
    </source>
</evidence>
<dbReference type="InterPro" id="IPR043519">
    <property type="entry name" value="NT_sf"/>
</dbReference>
<dbReference type="SUPFAM" id="SSF55003">
    <property type="entry name" value="PAP/Archaeal CCA-adding enzyme, C-terminal domain"/>
    <property type="match status" value="1"/>
</dbReference>
<evidence type="ECO:0000256" key="1">
    <source>
        <dbReference type="ARBA" id="ARBA00001936"/>
    </source>
</evidence>
<feature type="binding site" evidence="13">
    <location>
        <position position="156"/>
    </location>
    <ligand>
        <name>Mg(2+)</name>
        <dbReference type="ChEBI" id="CHEBI:18420"/>
        <label>2</label>
        <note>catalytic</note>
    </ligand>
</feature>
<comment type="cofactor">
    <cofactor evidence="1">
        <name>Mn(2+)</name>
        <dbReference type="ChEBI" id="CHEBI:29035"/>
    </cofactor>
</comment>
<dbReference type="GO" id="GO:0005634">
    <property type="term" value="C:nucleus"/>
    <property type="evidence" value="ECO:0007669"/>
    <property type="project" value="UniProtKB-SubCell"/>
</dbReference>
<evidence type="ECO:0000256" key="5">
    <source>
        <dbReference type="ARBA" id="ARBA00022679"/>
    </source>
</evidence>
<dbReference type="InterPro" id="IPR007010">
    <property type="entry name" value="PolA_pol_RNA-bd_dom"/>
</dbReference>
<evidence type="ECO:0000259" key="17">
    <source>
        <dbReference type="Pfam" id="PF04928"/>
    </source>
</evidence>
<dbReference type="GO" id="GO:0003723">
    <property type="term" value="F:RNA binding"/>
    <property type="evidence" value="ECO:0007669"/>
    <property type="project" value="UniProtKB-UniRule"/>
</dbReference>
<feature type="binding site" evidence="12">
    <location>
        <begin position="235"/>
        <end position="236"/>
    </location>
    <ligand>
        <name>ATP</name>
        <dbReference type="ChEBI" id="CHEBI:30616"/>
    </ligand>
</feature>
<evidence type="ECO:0000256" key="9">
    <source>
        <dbReference type="ARBA" id="ARBA00022842"/>
    </source>
</evidence>
<evidence type="ECO:0000256" key="4">
    <source>
        <dbReference type="ARBA" id="ARBA00022664"/>
    </source>
</evidence>
<feature type="binding site" evidence="12">
    <location>
        <position position="226"/>
    </location>
    <ligand>
        <name>ATP</name>
        <dbReference type="ChEBI" id="CHEBI:30616"/>
    </ligand>
</feature>
<keyword evidence="15" id="KW-0472">Membrane</keyword>
<evidence type="ECO:0000256" key="6">
    <source>
        <dbReference type="ARBA" id="ARBA00022723"/>
    </source>
</evidence>
<evidence type="ECO:0000256" key="3">
    <source>
        <dbReference type="ARBA" id="ARBA00010912"/>
    </source>
</evidence>
<comment type="catalytic activity">
    <reaction evidence="11">
        <text>RNA(n) + ATP = RNA(n)-3'-adenine ribonucleotide + diphosphate</text>
        <dbReference type="Rhea" id="RHEA:11332"/>
        <dbReference type="Rhea" id="RHEA-COMP:14527"/>
        <dbReference type="Rhea" id="RHEA-COMP:17347"/>
        <dbReference type="ChEBI" id="CHEBI:30616"/>
        <dbReference type="ChEBI" id="CHEBI:33019"/>
        <dbReference type="ChEBI" id="CHEBI:140395"/>
        <dbReference type="ChEBI" id="CHEBI:173115"/>
        <dbReference type="EC" id="2.7.7.19"/>
    </reaction>
</comment>
<feature type="domain" description="Poly(A) polymerase RNA-binding" evidence="16">
    <location>
        <begin position="355"/>
        <end position="536"/>
    </location>
</feature>
<feature type="binding site" evidence="13">
    <location>
        <position position="102"/>
    </location>
    <ligand>
        <name>Mg(2+)</name>
        <dbReference type="ChEBI" id="CHEBI:18420"/>
        <label>1</label>
        <note>catalytic</note>
    </ligand>
</feature>
<feature type="region of interest" description="Disordered" evidence="14">
    <location>
        <begin position="531"/>
        <end position="562"/>
    </location>
</feature>
<organism evidence="19 20">
    <name type="scientific">Phascolomyces articulosus</name>
    <dbReference type="NCBI Taxonomy" id="60185"/>
    <lineage>
        <taxon>Eukaryota</taxon>
        <taxon>Fungi</taxon>
        <taxon>Fungi incertae sedis</taxon>
        <taxon>Mucoromycota</taxon>
        <taxon>Mucoromycotina</taxon>
        <taxon>Mucoromycetes</taxon>
        <taxon>Mucorales</taxon>
        <taxon>Lichtheimiaceae</taxon>
        <taxon>Phascolomyces</taxon>
    </lineage>
</organism>
<evidence type="ECO:0000256" key="2">
    <source>
        <dbReference type="ARBA" id="ARBA00004123"/>
    </source>
</evidence>
<gene>
    <name evidence="19" type="ORF">BDA99DRAFT_509997</name>
</gene>
<dbReference type="GO" id="GO:0005524">
    <property type="term" value="F:ATP binding"/>
    <property type="evidence" value="ECO:0007669"/>
    <property type="project" value="UniProtKB-UniRule"/>
</dbReference>
<feature type="binding site" evidence="13">
    <location>
        <position position="104"/>
    </location>
    <ligand>
        <name>Mg(2+)</name>
        <dbReference type="ChEBI" id="CHEBI:18420"/>
        <label>1</label>
        <note>catalytic</note>
    </ligand>
</feature>
<comment type="subcellular location">
    <subcellularLocation>
        <location evidence="2 11">Nucleus</location>
    </subcellularLocation>
</comment>
<dbReference type="AlphaFoldDB" id="A0AAD5K0F9"/>